<sequence length="179" mass="20515">MSWTHGYSRVMEKQMPGLWDDLEKTICKSDDSQIRKLNRIRKKFKAPQPCTEIAWAAINDTIMDAKVDTLIILDCCNAGLASALRLGDENDTHDFRKELLAACTWGNETYGHMSEALCNVLDTIEGDAFGMSTVVRKMNSFLYDKFRRLNQHPQNGLITQAAHYVLRRTRTEQIVLEKM</sequence>
<name>A0A2P5HLN8_DIAHE</name>
<reference evidence="1" key="1">
    <citation type="submission" date="2017-09" db="EMBL/GenBank/DDBJ databases">
        <title>Polyketide synthases of a Diaporthe helianthi virulent isolate.</title>
        <authorList>
            <person name="Baroncelli R."/>
        </authorList>
    </citation>
    <scope>NUCLEOTIDE SEQUENCE [LARGE SCALE GENOMIC DNA]</scope>
    <source>
        <strain evidence="1">7/96</strain>
    </source>
</reference>
<dbReference type="AlphaFoldDB" id="A0A2P5HLN8"/>
<dbReference type="STRING" id="158607.A0A2P5HLN8"/>
<accession>A0A2P5HLN8</accession>
<evidence type="ECO:0000313" key="2">
    <source>
        <dbReference type="Proteomes" id="UP000094444"/>
    </source>
</evidence>
<proteinExistence type="predicted"/>
<protein>
    <submittedName>
        <fullName evidence="1">Uncharacterized protein</fullName>
    </submittedName>
</protein>
<evidence type="ECO:0000313" key="1">
    <source>
        <dbReference type="EMBL" id="POS71141.1"/>
    </source>
</evidence>
<organism evidence="1 2">
    <name type="scientific">Diaporthe helianthi</name>
    <dbReference type="NCBI Taxonomy" id="158607"/>
    <lineage>
        <taxon>Eukaryota</taxon>
        <taxon>Fungi</taxon>
        <taxon>Dikarya</taxon>
        <taxon>Ascomycota</taxon>
        <taxon>Pezizomycotina</taxon>
        <taxon>Sordariomycetes</taxon>
        <taxon>Sordariomycetidae</taxon>
        <taxon>Diaporthales</taxon>
        <taxon>Diaporthaceae</taxon>
        <taxon>Diaporthe</taxon>
    </lineage>
</organism>
<gene>
    <name evidence="1" type="ORF">DHEL01_v210465</name>
</gene>
<keyword evidence="2" id="KW-1185">Reference proteome</keyword>
<dbReference type="Proteomes" id="UP000094444">
    <property type="component" value="Unassembled WGS sequence"/>
</dbReference>
<comment type="caution">
    <text evidence="1">The sequence shown here is derived from an EMBL/GenBank/DDBJ whole genome shotgun (WGS) entry which is preliminary data.</text>
</comment>
<dbReference type="InParanoid" id="A0A2P5HLN8"/>
<dbReference type="EMBL" id="MAVT02001362">
    <property type="protein sequence ID" value="POS71141.1"/>
    <property type="molecule type" value="Genomic_DNA"/>
</dbReference>
<dbReference type="OrthoDB" id="1911848at2759"/>